<proteinExistence type="predicted"/>
<protein>
    <submittedName>
        <fullName evidence="1">Uncharacterized protein</fullName>
    </submittedName>
</protein>
<dbReference type="AlphaFoldDB" id="B7AQQ6"/>
<dbReference type="Gene3D" id="3.40.109.40">
    <property type="match status" value="1"/>
</dbReference>
<sequence length="231" mass="25689">MNDMNNDIIKLDALDRQEALRYLGMGKTEPDDNTQRLLDECEKLLLEAARPQYVYRCFECIHREEGVEAAGTNLILTGNSIKEHLKGCDRMVLLCVTISAEVDRLLRKLELKDMAAMVVADSLSSVAVEQVCSKAERIIADKFEGTYQTWRFGIGYGDLPLTLQPDFLRILDAGKRVGVYATKSCLLTPRKSVTCIIGVSDKPLPKSQRGCQTCNMKGKCPYSGTDIGCGR</sequence>
<evidence type="ECO:0000313" key="2">
    <source>
        <dbReference type="Proteomes" id="UP000003136"/>
    </source>
</evidence>
<dbReference type="PIRSF" id="PIRSF037984">
    <property type="entry name" value="Met_synth_TM0269_prd"/>
    <property type="match status" value="1"/>
</dbReference>
<keyword evidence="2" id="KW-1185">Reference proteome</keyword>
<dbReference type="EMBL" id="ABVQ01000035">
    <property type="protein sequence ID" value="EEC58028.1"/>
    <property type="molecule type" value="Genomic_DNA"/>
</dbReference>
<dbReference type="eggNOG" id="COG1410">
    <property type="taxonomic scope" value="Bacteria"/>
</dbReference>
<dbReference type="STRING" id="483218.BACPEC_01013"/>
<dbReference type="HOGENOM" id="CLU_079580_2_0_9"/>
<dbReference type="GO" id="GO:0008705">
    <property type="term" value="F:methionine synthase activity"/>
    <property type="evidence" value="ECO:0007669"/>
    <property type="project" value="InterPro"/>
</dbReference>
<gene>
    <name evidence="1" type="ORF">BACPEC_01013</name>
</gene>
<evidence type="ECO:0000313" key="1">
    <source>
        <dbReference type="EMBL" id="EEC58028.1"/>
    </source>
</evidence>
<dbReference type="Proteomes" id="UP000003136">
    <property type="component" value="Unassembled WGS sequence"/>
</dbReference>
<comment type="caution">
    <text evidence="1">The sequence shown here is derived from an EMBL/GenBank/DDBJ whole genome shotgun (WGS) entry which is preliminary data.</text>
</comment>
<dbReference type="InterPro" id="IPR037010">
    <property type="entry name" value="VitB12-dep_Met_synth_activ_sf"/>
</dbReference>
<dbReference type="SUPFAM" id="SSF56507">
    <property type="entry name" value="Methionine synthase activation domain-like"/>
    <property type="match status" value="1"/>
</dbReference>
<reference evidence="1 2" key="2">
    <citation type="submission" date="2008-11" db="EMBL/GenBank/DDBJ databases">
        <authorList>
            <person name="Fulton L."/>
            <person name="Clifton S."/>
            <person name="Fulton B."/>
            <person name="Xu J."/>
            <person name="Minx P."/>
            <person name="Pepin K.H."/>
            <person name="Johnson M."/>
            <person name="Bhonagiri V."/>
            <person name="Nash W.E."/>
            <person name="Mardis E.R."/>
            <person name="Wilson R.K."/>
        </authorList>
    </citation>
    <scope>NUCLEOTIDE SEQUENCE [LARGE SCALE GENOMIC DNA]</scope>
    <source>
        <strain evidence="1 2">ATCC 43243</strain>
    </source>
</reference>
<reference evidence="1 2" key="1">
    <citation type="submission" date="2008-11" db="EMBL/GenBank/DDBJ databases">
        <title>Draft genome sequence of Bacteroides pectinophilus (ATCC 43243).</title>
        <authorList>
            <person name="Sudarsanam P."/>
            <person name="Ley R."/>
            <person name="Guruge J."/>
            <person name="Turnbaugh P.J."/>
            <person name="Mahowald M."/>
            <person name="Liep D."/>
            <person name="Gordon J."/>
        </authorList>
    </citation>
    <scope>NUCLEOTIDE SEQUENCE [LARGE SCALE GENOMIC DNA]</scope>
    <source>
        <strain evidence="1 2">ATCC 43243</strain>
    </source>
</reference>
<name>B7AQQ6_9FIRM</name>
<accession>B7AQQ6</accession>
<organism evidence="1 2">
    <name type="scientific">[Bacteroides] pectinophilus ATCC 43243</name>
    <dbReference type="NCBI Taxonomy" id="483218"/>
    <lineage>
        <taxon>Bacteria</taxon>
        <taxon>Bacillati</taxon>
        <taxon>Bacillota</taxon>
        <taxon>Clostridia</taxon>
        <taxon>Eubacteriales</taxon>
    </lineage>
</organism>
<dbReference type="InterPro" id="IPR017342">
    <property type="entry name" value="S-AdoMet-dep_Met_synth_prd"/>
</dbReference>